<name>A0ACC3YGW4_COLTU</name>
<organism evidence="1 2">
    <name type="scientific">Colletotrichum truncatum</name>
    <name type="common">Anthracnose fungus</name>
    <name type="synonym">Colletotrichum capsici</name>
    <dbReference type="NCBI Taxonomy" id="5467"/>
    <lineage>
        <taxon>Eukaryota</taxon>
        <taxon>Fungi</taxon>
        <taxon>Dikarya</taxon>
        <taxon>Ascomycota</taxon>
        <taxon>Pezizomycotina</taxon>
        <taxon>Sordariomycetes</taxon>
        <taxon>Hypocreomycetidae</taxon>
        <taxon>Glomerellales</taxon>
        <taxon>Glomerellaceae</taxon>
        <taxon>Colletotrichum</taxon>
        <taxon>Colletotrichum truncatum species complex</taxon>
    </lineage>
</organism>
<sequence length="194" mass="22384">MEGHRHPRPSNHIENLVGEKYQIQSHKVSDDYLDVYVVTDAYGRRFEAQAFVPVTELPREREGLYQARRRRMRRICRSPNFTEEFEHDGRRFLVSKVHRSSKEWADLQAMAGGRTKGENLCLLADSCTEDAWARTTRRIGDFGVTDTRVPGQQVSSYAEAVAINKEYPEVKSPQNERQRVYLSLGRSRNVVQGA</sequence>
<protein>
    <submittedName>
        <fullName evidence="1">Uncharacterized protein</fullName>
    </submittedName>
</protein>
<accession>A0ACC3YGW4</accession>
<reference evidence="1 2" key="1">
    <citation type="journal article" date="2020" name="Phytopathology">
        <title>Genome Sequence Resources of Colletotrichum truncatum, C. plurivorum, C. musicola, and C. sojae: Four Species Pathogenic to Soybean (Glycine max).</title>
        <authorList>
            <person name="Rogerio F."/>
            <person name="Boufleur T.R."/>
            <person name="Ciampi-Guillardi M."/>
            <person name="Sukno S.A."/>
            <person name="Thon M.R."/>
            <person name="Massola Junior N.S."/>
            <person name="Baroncelli R."/>
        </authorList>
    </citation>
    <scope>NUCLEOTIDE SEQUENCE [LARGE SCALE GENOMIC DNA]</scope>
    <source>
        <strain evidence="1 2">CMES1059</strain>
    </source>
</reference>
<dbReference type="EMBL" id="VUJX02000010">
    <property type="protein sequence ID" value="KAL0931077.1"/>
    <property type="molecule type" value="Genomic_DNA"/>
</dbReference>
<dbReference type="Proteomes" id="UP000805649">
    <property type="component" value="Unassembled WGS sequence"/>
</dbReference>
<keyword evidence="2" id="KW-1185">Reference proteome</keyword>
<gene>
    <name evidence="1" type="ORF">CTRU02_213812</name>
</gene>
<proteinExistence type="predicted"/>
<evidence type="ECO:0000313" key="1">
    <source>
        <dbReference type="EMBL" id="KAL0931077.1"/>
    </source>
</evidence>
<comment type="caution">
    <text evidence="1">The sequence shown here is derived from an EMBL/GenBank/DDBJ whole genome shotgun (WGS) entry which is preliminary data.</text>
</comment>
<evidence type="ECO:0000313" key="2">
    <source>
        <dbReference type="Proteomes" id="UP000805649"/>
    </source>
</evidence>